<comment type="subunit">
    <text evidence="2">Homodimer.</text>
</comment>
<evidence type="ECO:0000256" key="4">
    <source>
        <dbReference type="ARBA" id="ARBA00022801"/>
    </source>
</evidence>
<dbReference type="GO" id="GO:0004488">
    <property type="term" value="F:methylenetetrahydrofolate dehydrogenase (NADP+) activity"/>
    <property type="evidence" value="ECO:0007669"/>
    <property type="project" value="UniProtKB-EC"/>
</dbReference>
<comment type="caution">
    <text evidence="14">The sequence shown here is derived from an EMBL/GenBank/DDBJ whole genome shotgun (WGS) entry which is preliminary data.</text>
</comment>
<dbReference type="PANTHER" id="PTHR48099:SF10">
    <property type="entry name" value="BIFUNCTIONAL PROTEIN FOLD 1, MITOCHONDRIAL"/>
    <property type="match status" value="1"/>
</dbReference>
<dbReference type="Pfam" id="PF02882">
    <property type="entry name" value="THF_DHG_CYH_C"/>
    <property type="match status" value="1"/>
</dbReference>
<keyword evidence="6" id="KW-0560">Oxidoreductase</keyword>
<dbReference type="CDD" id="cd01080">
    <property type="entry name" value="NAD_bind_m-THF_DH_Cyclohyd"/>
    <property type="match status" value="1"/>
</dbReference>
<evidence type="ECO:0000256" key="5">
    <source>
        <dbReference type="ARBA" id="ARBA00022857"/>
    </source>
</evidence>
<sequence>MATVWHQWLRKSIQSSSTLRAVHTLKVDPSQPMLKSPPLISLDLPDVWTSNVMDFDPPSIGECSNERRARVIDGKLMAEKIRAGIAGEVIRMKESIGKVPGLAVILVGHRRDSQTYVRNKRKACEEAGIKFAMAILPDSCTKDEVCEALSSFNGNPSVHGILVQLPLPDHLDEEKILNLVSLEKDVDGFHPLNMGNLAMRGREPLFIPCTPKGCIELLVRSGVDIMSKKAVVIGRSNIVGLPASLLLQARPNIPSPPASFRIHWKKFVQRHHATVSTVHALTSNPEQITREADIVVTAAGVPNLVRGTWLKPGAVVIDVGTCPVEDPSSEHGYRLMGDVCYEEAVMVASAITPVPGGVGPMTIAMLLVNTLNSAKRAFNFH</sequence>
<feature type="domain" description="Tetrahydrofolate dehydrogenase/cyclohydrolase catalytic" evidence="12">
    <location>
        <begin position="72"/>
        <end position="187"/>
    </location>
</feature>
<gene>
    <name evidence="14" type="ORF">RHGRI_025297</name>
</gene>
<organism evidence="14 15">
    <name type="scientific">Rhododendron griersonianum</name>
    <dbReference type="NCBI Taxonomy" id="479676"/>
    <lineage>
        <taxon>Eukaryota</taxon>
        <taxon>Viridiplantae</taxon>
        <taxon>Streptophyta</taxon>
        <taxon>Embryophyta</taxon>
        <taxon>Tracheophyta</taxon>
        <taxon>Spermatophyta</taxon>
        <taxon>Magnoliopsida</taxon>
        <taxon>eudicotyledons</taxon>
        <taxon>Gunneridae</taxon>
        <taxon>Pentapetalae</taxon>
        <taxon>asterids</taxon>
        <taxon>Ericales</taxon>
        <taxon>Ericaceae</taxon>
        <taxon>Ericoideae</taxon>
        <taxon>Rhodoreae</taxon>
        <taxon>Rhododendron</taxon>
    </lineage>
</organism>
<evidence type="ECO:0000256" key="1">
    <source>
        <dbReference type="ARBA" id="ARBA00004777"/>
    </source>
</evidence>
<evidence type="ECO:0000313" key="15">
    <source>
        <dbReference type="Proteomes" id="UP000823749"/>
    </source>
</evidence>
<dbReference type="Gene3D" id="3.40.50.10860">
    <property type="entry name" value="Leucine Dehydrogenase, chain A, domain 1"/>
    <property type="match status" value="1"/>
</dbReference>
<comment type="catalytic activity">
    <reaction evidence="9">
        <text>(6R)-5,10-methylene-5,6,7,8-tetrahydrofolate + NADP(+) = (6R)-5,10-methenyltetrahydrofolate + NADPH</text>
        <dbReference type="Rhea" id="RHEA:22812"/>
        <dbReference type="ChEBI" id="CHEBI:15636"/>
        <dbReference type="ChEBI" id="CHEBI:57455"/>
        <dbReference type="ChEBI" id="CHEBI:57783"/>
        <dbReference type="ChEBI" id="CHEBI:58349"/>
        <dbReference type="EC" id="1.5.1.5"/>
    </reaction>
</comment>
<dbReference type="Gene3D" id="3.40.50.720">
    <property type="entry name" value="NAD(P)-binding Rossmann-like Domain"/>
    <property type="match status" value="1"/>
</dbReference>
<dbReference type="GO" id="GO:0035999">
    <property type="term" value="P:tetrahydrofolate interconversion"/>
    <property type="evidence" value="ECO:0007669"/>
    <property type="project" value="TreeGrafter"/>
</dbReference>
<dbReference type="SUPFAM" id="SSF51735">
    <property type="entry name" value="NAD(P)-binding Rossmann-fold domains"/>
    <property type="match status" value="1"/>
</dbReference>
<dbReference type="InterPro" id="IPR000672">
    <property type="entry name" value="THF_DH/CycHdrlase"/>
</dbReference>
<dbReference type="GO" id="GO:0004477">
    <property type="term" value="F:methenyltetrahydrofolate cyclohydrolase activity"/>
    <property type="evidence" value="ECO:0007669"/>
    <property type="project" value="TreeGrafter"/>
</dbReference>
<evidence type="ECO:0008006" key="16">
    <source>
        <dbReference type="Google" id="ProtNLM"/>
    </source>
</evidence>
<keyword evidence="3" id="KW-0554">One-carbon metabolism</keyword>
<dbReference type="PROSITE" id="PS00767">
    <property type="entry name" value="THF_DHG_CYH_2"/>
    <property type="match status" value="1"/>
</dbReference>
<keyword evidence="7" id="KW-0601">Photorespiration</keyword>
<keyword evidence="5" id="KW-0521">NADP</keyword>
<name>A0AAV6IUM4_9ERIC</name>
<keyword evidence="4" id="KW-0378">Hydrolase</keyword>
<evidence type="ECO:0000256" key="3">
    <source>
        <dbReference type="ARBA" id="ARBA00022563"/>
    </source>
</evidence>
<dbReference type="InterPro" id="IPR020631">
    <property type="entry name" value="THF_DH/CycHdrlase_NAD-bd_dom"/>
</dbReference>
<dbReference type="HAMAP" id="MF_01576">
    <property type="entry name" value="THF_DHG_CYH"/>
    <property type="match status" value="1"/>
</dbReference>
<dbReference type="InterPro" id="IPR046346">
    <property type="entry name" value="Aminoacid_DH-like_N_sf"/>
</dbReference>
<accession>A0AAV6IUM4</accession>
<comment type="function">
    <text evidence="10">Catalyzes the oxidation of 5,10-methylenetetrahydrofolate to 5,10-methenyltetrahydrofolate and then the hydrolysis of 5,10-methenyltetrahydrofolate to 10-formyltetrahydrofolate.</text>
</comment>
<evidence type="ECO:0000256" key="6">
    <source>
        <dbReference type="ARBA" id="ARBA00023002"/>
    </source>
</evidence>
<evidence type="ECO:0000256" key="9">
    <source>
        <dbReference type="ARBA" id="ARBA00052194"/>
    </source>
</evidence>
<evidence type="ECO:0000259" key="12">
    <source>
        <dbReference type="Pfam" id="PF00763"/>
    </source>
</evidence>
<keyword evidence="8" id="KW-0511">Multifunctional enzyme</keyword>
<reference evidence="14" key="1">
    <citation type="submission" date="2020-08" db="EMBL/GenBank/DDBJ databases">
        <title>Plant Genome Project.</title>
        <authorList>
            <person name="Zhang R.-G."/>
        </authorList>
    </citation>
    <scope>NUCLEOTIDE SEQUENCE</scope>
    <source>
        <strain evidence="14">WSP0</strain>
        <tissue evidence="14">Leaf</tissue>
    </source>
</reference>
<dbReference type="Pfam" id="PF00763">
    <property type="entry name" value="THF_DHG_CYH"/>
    <property type="match status" value="1"/>
</dbReference>
<dbReference type="SUPFAM" id="SSF53223">
    <property type="entry name" value="Aminoacid dehydrogenase-like, N-terminal domain"/>
    <property type="match status" value="1"/>
</dbReference>
<comment type="similarity">
    <text evidence="11">Belongs to the tetrahydrofolate dehydrogenase/cyclohydrolase family.</text>
</comment>
<proteinExistence type="inferred from homology"/>
<dbReference type="FunFam" id="3.40.50.720:FF:000006">
    <property type="entry name" value="Bifunctional protein FolD"/>
    <property type="match status" value="1"/>
</dbReference>
<evidence type="ECO:0000256" key="10">
    <source>
        <dbReference type="ARBA" id="ARBA00058319"/>
    </source>
</evidence>
<dbReference type="FunFam" id="3.40.50.10860:FF:000005">
    <property type="entry name" value="C-1-tetrahydrofolate synthase, cytoplasmic, putative"/>
    <property type="match status" value="1"/>
</dbReference>
<comment type="pathway">
    <text evidence="1">One-carbon metabolism; tetrahydrofolate interconversion.</text>
</comment>
<feature type="domain" description="Tetrahydrofolate dehydrogenase/cyclohydrolase NAD(P)-binding" evidence="13">
    <location>
        <begin position="208"/>
        <end position="377"/>
    </location>
</feature>
<dbReference type="InterPro" id="IPR020630">
    <property type="entry name" value="THF_DH/CycHdrlase_cat_dom"/>
</dbReference>
<dbReference type="EMBL" id="JACTNZ010000009">
    <property type="protein sequence ID" value="KAG5530284.1"/>
    <property type="molecule type" value="Genomic_DNA"/>
</dbReference>
<protein>
    <recommendedName>
        <fullName evidence="16">Methenyltetrahydrofolate cyclohydrolase</fullName>
    </recommendedName>
</protein>
<evidence type="ECO:0000259" key="13">
    <source>
        <dbReference type="Pfam" id="PF02882"/>
    </source>
</evidence>
<evidence type="ECO:0000313" key="14">
    <source>
        <dbReference type="EMBL" id="KAG5530284.1"/>
    </source>
</evidence>
<dbReference type="PRINTS" id="PR00085">
    <property type="entry name" value="THFDHDRGNASE"/>
</dbReference>
<keyword evidence="15" id="KW-1185">Reference proteome</keyword>
<evidence type="ECO:0000256" key="11">
    <source>
        <dbReference type="ARBA" id="ARBA00061364"/>
    </source>
</evidence>
<dbReference type="GO" id="GO:0005829">
    <property type="term" value="C:cytosol"/>
    <property type="evidence" value="ECO:0007669"/>
    <property type="project" value="TreeGrafter"/>
</dbReference>
<dbReference type="InterPro" id="IPR020867">
    <property type="entry name" value="THF_DH/CycHdrlase_CS"/>
</dbReference>
<dbReference type="GO" id="GO:0009853">
    <property type="term" value="P:photorespiration"/>
    <property type="evidence" value="ECO:0007669"/>
    <property type="project" value="UniProtKB-KW"/>
</dbReference>
<dbReference type="EMBL" id="JACTNZ010000009">
    <property type="protein sequence ID" value="KAG5530287.1"/>
    <property type="molecule type" value="Genomic_DNA"/>
</dbReference>
<dbReference type="PANTHER" id="PTHR48099">
    <property type="entry name" value="C-1-TETRAHYDROFOLATE SYNTHASE, CYTOPLASMIC-RELATED"/>
    <property type="match status" value="1"/>
</dbReference>
<dbReference type="EMBL" id="JACTNZ010000009">
    <property type="protein sequence ID" value="KAG5530286.1"/>
    <property type="molecule type" value="Genomic_DNA"/>
</dbReference>
<evidence type="ECO:0000256" key="8">
    <source>
        <dbReference type="ARBA" id="ARBA00023268"/>
    </source>
</evidence>
<evidence type="ECO:0000256" key="2">
    <source>
        <dbReference type="ARBA" id="ARBA00011738"/>
    </source>
</evidence>
<dbReference type="AlphaFoldDB" id="A0AAV6IUM4"/>
<dbReference type="Proteomes" id="UP000823749">
    <property type="component" value="Chromosome 9"/>
</dbReference>
<dbReference type="InterPro" id="IPR036291">
    <property type="entry name" value="NAD(P)-bd_dom_sf"/>
</dbReference>
<evidence type="ECO:0000256" key="7">
    <source>
        <dbReference type="ARBA" id="ARBA00023238"/>
    </source>
</evidence>